<feature type="compositionally biased region" description="Low complexity" evidence="1">
    <location>
        <begin position="81"/>
        <end position="92"/>
    </location>
</feature>
<gene>
    <name evidence="2" type="ORF">GCM10010319_37540</name>
</gene>
<reference evidence="3" key="1">
    <citation type="journal article" date="2019" name="Int. J. Syst. Evol. Microbiol.">
        <title>The Global Catalogue of Microorganisms (GCM) 10K type strain sequencing project: providing services to taxonomists for standard genome sequencing and annotation.</title>
        <authorList>
            <consortium name="The Broad Institute Genomics Platform"/>
            <consortium name="The Broad Institute Genome Sequencing Center for Infectious Disease"/>
            <person name="Wu L."/>
            <person name="Ma J."/>
        </authorList>
    </citation>
    <scope>NUCLEOTIDE SEQUENCE [LARGE SCALE GENOMIC DNA]</scope>
    <source>
        <strain evidence="3">JCM 4565</strain>
    </source>
</reference>
<feature type="compositionally biased region" description="Basic and acidic residues" evidence="1">
    <location>
        <begin position="103"/>
        <end position="121"/>
    </location>
</feature>
<protein>
    <submittedName>
        <fullName evidence="2">Uncharacterized protein</fullName>
    </submittedName>
</protein>
<evidence type="ECO:0000256" key="1">
    <source>
        <dbReference type="SAM" id="MobiDB-lite"/>
    </source>
</evidence>
<evidence type="ECO:0000313" key="2">
    <source>
        <dbReference type="EMBL" id="GAA0356807.1"/>
    </source>
</evidence>
<dbReference type="Proteomes" id="UP001500063">
    <property type="component" value="Unassembled WGS sequence"/>
</dbReference>
<proteinExistence type="predicted"/>
<name>A0ABP3H140_9ACTN</name>
<feature type="region of interest" description="Disordered" evidence="1">
    <location>
        <begin position="81"/>
        <end position="121"/>
    </location>
</feature>
<sequence>MNATQQHMLDLYRAAQHQEPAPLTPGEGELRALREFRTWRDFRAVVDERAAARRARWNALLSFLRPGTRTPAHPVARVAARPAVEARTAEPASPCASGARRNPGQDRADRLDDRLGRPAQC</sequence>
<comment type="caution">
    <text evidence="2">The sequence shown here is derived from an EMBL/GenBank/DDBJ whole genome shotgun (WGS) entry which is preliminary data.</text>
</comment>
<evidence type="ECO:0000313" key="3">
    <source>
        <dbReference type="Proteomes" id="UP001500063"/>
    </source>
</evidence>
<accession>A0ABP3H140</accession>
<organism evidence="2 3">
    <name type="scientific">Streptomyces blastmyceticus</name>
    <dbReference type="NCBI Taxonomy" id="68180"/>
    <lineage>
        <taxon>Bacteria</taxon>
        <taxon>Bacillati</taxon>
        <taxon>Actinomycetota</taxon>
        <taxon>Actinomycetes</taxon>
        <taxon>Kitasatosporales</taxon>
        <taxon>Streptomycetaceae</taxon>
        <taxon>Streptomyces</taxon>
    </lineage>
</organism>
<dbReference type="EMBL" id="BAAABW010000019">
    <property type="protein sequence ID" value="GAA0356807.1"/>
    <property type="molecule type" value="Genomic_DNA"/>
</dbReference>
<keyword evidence="3" id="KW-1185">Reference proteome</keyword>
<dbReference type="RefSeq" id="WP_344119150.1">
    <property type="nucleotide sequence ID" value="NZ_BAAABW010000019.1"/>
</dbReference>